<dbReference type="Pfam" id="PF00877">
    <property type="entry name" value="NLPC_P60"/>
    <property type="match status" value="1"/>
</dbReference>
<proteinExistence type="inferred from homology"/>
<evidence type="ECO:0000259" key="7">
    <source>
        <dbReference type="PROSITE" id="PS51781"/>
    </source>
</evidence>
<dbReference type="InterPro" id="IPR051202">
    <property type="entry name" value="Peptidase_C40"/>
</dbReference>
<evidence type="ECO:0000256" key="4">
    <source>
        <dbReference type="ARBA" id="ARBA00022807"/>
    </source>
</evidence>
<comment type="similarity">
    <text evidence="1">Belongs to the peptidase C40 family.</text>
</comment>
<dbReference type="SUPFAM" id="SSF54001">
    <property type="entry name" value="Cysteine proteinases"/>
    <property type="match status" value="1"/>
</dbReference>
<keyword evidence="2" id="KW-0645">Protease</keyword>
<keyword evidence="4" id="KW-0788">Thiol protease</keyword>
<dbReference type="GO" id="GO:0006508">
    <property type="term" value="P:proteolysis"/>
    <property type="evidence" value="ECO:0007669"/>
    <property type="project" value="UniProtKB-KW"/>
</dbReference>
<organism evidence="9 10">
    <name type="scientific">Candidatus Lachnoclostridium pullistercoris</name>
    <dbReference type="NCBI Taxonomy" id="2838632"/>
    <lineage>
        <taxon>Bacteria</taxon>
        <taxon>Bacillati</taxon>
        <taxon>Bacillota</taxon>
        <taxon>Clostridia</taxon>
        <taxon>Lachnospirales</taxon>
        <taxon>Lachnospiraceae</taxon>
    </lineage>
</organism>
<feature type="domain" description="SH3b" evidence="7">
    <location>
        <begin position="333"/>
        <end position="399"/>
    </location>
</feature>
<dbReference type="Gene3D" id="3.90.1720.10">
    <property type="entry name" value="endopeptidase domain like (from Nostoc punctiforme)"/>
    <property type="match status" value="1"/>
</dbReference>
<dbReference type="EMBL" id="DWWL01000068">
    <property type="protein sequence ID" value="HJC48451.1"/>
    <property type="molecule type" value="Genomic_DNA"/>
</dbReference>
<reference evidence="9" key="1">
    <citation type="journal article" date="2021" name="PeerJ">
        <title>Extensive microbial diversity within the chicken gut microbiome revealed by metagenomics and culture.</title>
        <authorList>
            <person name="Gilroy R."/>
            <person name="Ravi A."/>
            <person name="Getino M."/>
            <person name="Pursley I."/>
            <person name="Horton D.L."/>
            <person name="Alikhan N.F."/>
            <person name="Baker D."/>
            <person name="Gharbi K."/>
            <person name="Hall N."/>
            <person name="Watson M."/>
            <person name="Adriaenssens E.M."/>
            <person name="Foster-Nyarko E."/>
            <person name="Jarju S."/>
            <person name="Secka A."/>
            <person name="Antonio M."/>
            <person name="Oren A."/>
            <person name="Chaudhuri R.R."/>
            <person name="La Ragione R."/>
            <person name="Hildebrand F."/>
            <person name="Pallen M.J."/>
        </authorList>
    </citation>
    <scope>NUCLEOTIDE SEQUENCE</scope>
    <source>
        <strain evidence="9">CHK183-5548</strain>
    </source>
</reference>
<dbReference type="InterPro" id="IPR038765">
    <property type="entry name" value="Papain-like_cys_pep_sf"/>
</dbReference>
<sequence>MSDTNHNNLDYRDALKKARKKRKQNPYQQYVMIGGGVLVIILLIIAVVLAGRRSAASGDAAGESGAPAEETTLSAEEQEEKERLQAVDEVVSAYGNLGVVQVSGYLNVRETPSSDGTIIGNIMGGGGCDILDTSEDGGWYHISSGGFEGYVSSQYVLTGEDARAAAADNIKKMAVITTDSLRVRSEPVFEGSDNVVGAVARDERYEVLSEGDGWVQIEQGYISTADGNAEVRYCLNEARKLDMRTMAVNQYSNLLVSKVNNYLNVRSSPTQSEGMGNVIGKLPSRAAAEILETSEDGQWYKIKSGAITGYVSADPQYIATGQEARDLALQEASLMAVVKVDGLRVRTEPSTDSKIWTQLTMEEKYPVLNQLDGWVQIELDTGEDTDNAYISTRDNNVEVRYALPEAIKFSPLEEKANAQMSRRSQIVNYALQFVGNPYVWGGTSLTKGADCSGFTMKVLEHFGISLPHYSGSQAKMGRSVSSSEMRPGDLIFYANSSGTVNHVAMYIGNGQIVHAASRRSGIKISTWNYRQPKTIRNVID</sequence>
<feature type="domain" description="NlpC/P60" evidence="8">
    <location>
        <begin position="420"/>
        <end position="540"/>
    </location>
</feature>
<keyword evidence="6" id="KW-0812">Transmembrane</keyword>
<keyword evidence="6" id="KW-1133">Transmembrane helix</keyword>
<dbReference type="Proteomes" id="UP000823883">
    <property type="component" value="Unassembled WGS sequence"/>
</dbReference>
<protein>
    <submittedName>
        <fullName evidence="9">SH3 domain-containing protein</fullName>
    </submittedName>
</protein>
<keyword evidence="6" id="KW-0472">Membrane</keyword>
<dbReference type="AlphaFoldDB" id="A0A9D2T7Q5"/>
<evidence type="ECO:0000259" key="8">
    <source>
        <dbReference type="PROSITE" id="PS51935"/>
    </source>
</evidence>
<gene>
    <name evidence="9" type="ORF">IAA04_10410</name>
</gene>
<feature type="domain" description="SH3b" evidence="7">
    <location>
        <begin position="95"/>
        <end position="160"/>
    </location>
</feature>
<dbReference type="PROSITE" id="PS51935">
    <property type="entry name" value="NLPC_P60"/>
    <property type="match status" value="1"/>
</dbReference>
<evidence type="ECO:0000313" key="9">
    <source>
        <dbReference type="EMBL" id="HJC48451.1"/>
    </source>
</evidence>
<dbReference type="InterPro" id="IPR000064">
    <property type="entry name" value="NLP_P60_dom"/>
</dbReference>
<comment type="caution">
    <text evidence="9">The sequence shown here is derived from an EMBL/GenBank/DDBJ whole genome shotgun (WGS) entry which is preliminary data.</text>
</comment>
<dbReference type="PANTHER" id="PTHR47053:SF1">
    <property type="entry name" value="MUREIN DD-ENDOPEPTIDASE MEPH-RELATED"/>
    <property type="match status" value="1"/>
</dbReference>
<name>A0A9D2T7Q5_9FIRM</name>
<reference evidence="9" key="2">
    <citation type="submission" date="2021-04" db="EMBL/GenBank/DDBJ databases">
        <authorList>
            <person name="Gilroy R."/>
        </authorList>
    </citation>
    <scope>NUCLEOTIDE SEQUENCE</scope>
    <source>
        <strain evidence="9">CHK183-5548</strain>
    </source>
</reference>
<dbReference type="GO" id="GO:0008234">
    <property type="term" value="F:cysteine-type peptidase activity"/>
    <property type="evidence" value="ECO:0007669"/>
    <property type="project" value="UniProtKB-KW"/>
</dbReference>
<evidence type="ECO:0000256" key="1">
    <source>
        <dbReference type="ARBA" id="ARBA00007074"/>
    </source>
</evidence>
<dbReference type="SMART" id="SM00287">
    <property type="entry name" value="SH3b"/>
    <property type="match status" value="4"/>
</dbReference>
<dbReference type="Pfam" id="PF08239">
    <property type="entry name" value="SH3_3"/>
    <property type="match status" value="3"/>
</dbReference>
<feature type="region of interest" description="Disordered" evidence="5">
    <location>
        <begin position="57"/>
        <end position="82"/>
    </location>
</feature>
<dbReference type="PANTHER" id="PTHR47053">
    <property type="entry name" value="MUREIN DD-ENDOPEPTIDASE MEPH-RELATED"/>
    <property type="match status" value="1"/>
</dbReference>
<evidence type="ECO:0000256" key="3">
    <source>
        <dbReference type="ARBA" id="ARBA00022801"/>
    </source>
</evidence>
<evidence type="ECO:0000256" key="6">
    <source>
        <dbReference type="SAM" id="Phobius"/>
    </source>
</evidence>
<dbReference type="Gene3D" id="2.30.30.40">
    <property type="entry name" value="SH3 Domains"/>
    <property type="match status" value="4"/>
</dbReference>
<feature type="compositionally biased region" description="Low complexity" evidence="5">
    <location>
        <begin position="57"/>
        <end position="75"/>
    </location>
</feature>
<dbReference type="PROSITE" id="PS51781">
    <property type="entry name" value="SH3B"/>
    <property type="match status" value="2"/>
</dbReference>
<keyword evidence="3" id="KW-0378">Hydrolase</keyword>
<evidence type="ECO:0000256" key="5">
    <source>
        <dbReference type="SAM" id="MobiDB-lite"/>
    </source>
</evidence>
<dbReference type="InterPro" id="IPR003646">
    <property type="entry name" value="SH3-like_bac-type"/>
</dbReference>
<feature type="transmembrane region" description="Helical" evidence="6">
    <location>
        <begin position="30"/>
        <end position="51"/>
    </location>
</feature>
<evidence type="ECO:0000256" key="2">
    <source>
        <dbReference type="ARBA" id="ARBA00022670"/>
    </source>
</evidence>
<evidence type="ECO:0000313" key="10">
    <source>
        <dbReference type="Proteomes" id="UP000823883"/>
    </source>
</evidence>
<accession>A0A9D2T7Q5</accession>